<keyword evidence="4" id="KW-1185">Reference proteome</keyword>
<organism evidence="3 4">
    <name type="scientific">Reticulomyxa filosa</name>
    <dbReference type="NCBI Taxonomy" id="46433"/>
    <lineage>
        <taxon>Eukaryota</taxon>
        <taxon>Sar</taxon>
        <taxon>Rhizaria</taxon>
        <taxon>Retaria</taxon>
        <taxon>Foraminifera</taxon>
        <taxon>Monothalamids</taxon>
        <taxon>Reticulomyxidae</taxon>
        <taxon>Reticulomyxa</taxon>
    </lineage>
</organism>
<accession>X6N0X8</accession>
<dbReference type="GO" id="GO:0005737">
    <property type="term" value="C:cytoplasm"/>
    <property type="evidence" value="ECO:0007669"/>
    <property type="project" value="TreeGrafter"/>
</dbReference>
<dbReference type="PANTHER" id="PTHR45982:SF1">
    <property type="entry name" value="REGULATOR OF CHROMOSOME CONDENSATION"/>
    <property type="match status" value="1"/>
</dbReference>
<gene>
    <name evidence="3" type="ORF">RFI_17866</name>
</gene>
<dbReference type="OrthoDB" id="10253607at2759"/>
<dbReference type="InterPro" id="IPR009091">
    <property type="entry name" value="RCC1/BLIP-II"/>
</dbReference>
<evidence type="ECO:0000256" key="2">
    <source>
        <dbReference type="SAM" id="MobiDB-lite"/>
    </source>
</evidence>
<dbReference type="PANTHER" id="PTHR45982">
    <property type="entry name" value="REGULATOR OF CHROMOSOME CONDENSATION"/>
    <property type="match status" value="1"/>
</dbReference>
<dbReference type="Pfam" id="PF00415">
    <property type="entry name" value="RCC1"/>
    <property type="match status" value="1"/>
</dbReference>
<feature type="compositionally biased region" description="Low complexity" evidence="2">
    <location>
        <begin position="350"/>
        <end position="371"/>
    </location>
</feature>
<dbReference type="PROSITE" id="PS50012">
    <property type="entry name" value="RCC1_3"/>
    <property type="match status" value="1"/>
</dbReference>
<name>X6N0X8_RETFI</name>
<dbReference type="InterPro" id="IPR051553">
    <property type="entry name" value="Ran_GTPase-activating"/>
</dbReference>
<dbReference type="Pfam" id="PF13540">
    <property type="entry name" value="RCC1_2"/>
    <property type="match status" value="1"/>
</dbReference>
<feature type="region of interest" description="Disordered" evidence="2">
    <location>
        <begin position="123"/>
        <end position="162"/>
    </location>
</feature>
<reference evidence="3 4" key="1">
    <citation type="journal article" date="2013" name="Curr. Biol.">
        <title>The Genome of the Foraminiferan Reticulomyxa filosa.</title>
        <authorList>
            <person name="Glockner G."/>
            <person name="Hulsmann N."/>
            <person name="Schleicher M."/>
            <person name="Noegel A.A."/>
            <person name="Eichinger L."/>
            <person name="Gallinger C."/>
            <person name="Pawlowski J."/>
            <person name="Sierra R."/>
            <person name="Euteneuer U."/>
            <person name="Pillet L."/>
            <person name="Moustafa A."/>
            <person name="Platzer M."/>
            <person name="Groth M."/>
            <person name="Szafranski K."/>
            <person name="Schliwa M."/>
        </authorList>
    </citation>
    <scope>NUCLEOTIDE SEQUENCE [LARGE SCALE GENOMIC DNA]</scope>
</reference>
<sequence>MQDSEMNKSKVQQGMISEMQSLLMKTKPTKNDKKLGAIRVTNEEIQLQVGGGRSSVHAVVLKKGRYRTLLLTSEWDKNWVNTYQVWTAFEHIVQYLIKLQKFKNKESDKKDDEKSQDNFVDYMEMHNSDGDNDDNDDGDADEQKGTGKAQAQQRMLQWGTGSSHETLSTITPVDLTSSDLYDQLLSISSSAKHTLFRTAFGRVFSFGFNSYGQLGLGDRDSRSAPAPILALQDKNIVSIECGSNYSLAVDSNGNVLRFCFEIICEHGKQVKCKQKKKKIYALDVLKAKMDERAKKKLQKQSKIIPIEKLQSEYLPTASNSKTTSSASAVAPIPVASVSSIPPTVPLTVPISSNSNSNSNSIATSTSQSRSQPQVNEEKKEDEDPDENEEIDEEATKLLQSLVFGTSQQHFVVSPILLRSLERFKIIKVTAGSHHTLCLDESHQVWGLGKNDFGQLGLNDPSISQTCNACVMPFHPEQEEGGLLYELNTLHFFFFNAQQHAKLKEEKNAD</sequence>
<dbReference type="Gene3D" id="2.130.10.30">
    <property type="entry name" value="Regulator of chromosome condensation 1/beta-lactamase-inhibitor protein II"/>
    <property type="match status" value="2"/>
</dbReference>
<dbReference type="Proteomes" id="UP000023152">
    <property type="component" value="Unassembled WGS sequence"/>
</dbReference>
<dbReference type="PROSITE" id="PS00626">
    <property type="entry name" value="RCC1_2"/>
    <property type="match status" value="1"/>
</dbReference>
<feature type="region of interest" description="Disordered" evidence="2">
    <location>
        <begin position="350"/>
        <end position="390"/>
    </location>
</feature>
<dbReference type="AlphaFoldDB" id="X6N0X8"/>
<evidence type="ECO:0000313" key="4">
    <source>
        <dbReference type="Proteomes" id="UP000023152"/>
    </source>
</evidence>
<feature type="compositionally biased region" description="Acidic residues" evidence="2">
    <location>
        <begin position="130"/>
        <end position="140"/>
    </location>
</feature>
<feature type="compositionally biased region" description="Polar residues" evidence="2">
    <location>
        <begin position="149"/>
        <end position="162"/>
    </location>
</feature>
<comment type="caution">
    <text evidence="3">The sequence shown here is derived from an EMBL/GenBank/DDBJ whole genome shotgun (WGS) entry which is preliminary data.</text>
</comment>
<dbReference type="InterPro" id="IPR000408">
    <property type="entry name" value="Reg_chr_condens"/>
</dbReference>
<protein>
    <submittedName>
        <fullName evidence="3">Kinesin motor domain containing protein</fullName>
    </submittedName>
</protein>
<feature type="compositionally biased region" description="Acidic residues" evidence="2">
    <location>
        <begin position="379"/>
        <end position="390"/>
    </location>
</feature>
<proteinExistence type="predicted"/>
<dbReference type="SUPFAM" id="SSF50985">
    <property type="entry name" value="RCC1/BLIP-II"/>
    <property type="match status" value="1"/>
</dbReference>
<feature type="repeat" description="RCC1" evidence="1">
    <location>
        <begin position="201"/>
        <end position="252"/>
    </location>
</feature>
<dbReference type="EMBL" id="ASPP01013741">
    <property type="protein sequence ID" value="ETO19364.1"/>
    <property type="molecule type" value="Genomic_DNA"/>
</dbReference>
<dbReference type="GO" id="GO:0005085">
    <property type="term" value="F:guanyl-nucleotide exchange factor activity"/>
    <property type="evidence" value="ECO:0007669"/>
    <property type="project" value="TreeGrafter"/>
</dbReference>
<evidence type="ECO:0000256" key="1">
    <source>
        <dbReference type="PROSITE-ProRule" id="PRU00235"/>
    </source>
</evidence>
<dbReference type="PRINTS" id="PR00633">
    <property type="entry name" value="RCCNDNSATION"/>
</dbReference>
<evidence type="ECO:0000313" key="3">
    <source>
        <dbReference type="EMBL" id="ETO19364.1"/>
    </source>
</evidence>